<keyword evidence="2" id="KW-0479">Metal-binding</keyword>
<evidence type="ECO:0000313" key="7">
    <source>
        <dbReference type="EMBL" id="NYT36492.1"/>
    </source>
</evidence>
<protein>
    <submittedName>
        <fullName evidence="7">TauD/TfdA family dioxygenase</fullName>
    </submittedName>
</protein>
<evidence type="ECO:0000256" key="4">
    <source>
        <dbReference type="ARBA" id="ARBA00023002"/>
    </source>
</evidence>
<dbReference type="EMBL" id="JACCEW010000002">
    <property type="protein sequence ID" value="NYT36492.1"/>
    <property type="molecule type" value="Genomic_DNA"/>
</dbReference>
<evidence type="ECO:0000256" key="5">
    <source>
        <dbReference type="ARBA" id="ARBA00023004"/>
    </source>
</evidence>
<keyword evidence="3 7" id="KW-0223">Dioxygenase</keyword>
<dbReference type="Gene3D" id="3.60.130.10">
    <property type="entry name" value="Clavaminate synthase-like"/>
    <property type="match status" value="1"/>
</dbReference>
<feature type="domain" description="TauD/TfdA-like" evidence="6">
    <location>
        <begin position="8"/>
        <end position="275"/>
    </location>
</feature>
<dbReference type="RefSeq" id="WP_129968464.1">
    <property type="nucleotide sequence ID" value="NZ_JACCEW010000002.1"/>
</dbReference>
<comment type="similarity">
    <text evidence="1">Belongs to the TfdA dioxygenase family.</text>
</comment>
<dbReference type="InterPro" id="IPR051323">
    <property type="entry name" value="AtsK-like"/>
</dbReference>
<evidence type="ECO:0000256" key="3">
    <source>
        <dbReference type="ARBA" id="ARBA00022964"/>
    </source>
</evidence>
<dbReference type="OrthoDB" id="8893262at2"/>
<dbReference type="PANTHER" id="PTHR30468:SF1">
    <property type="entry name" value="ALPHA-KETOGLUTARATE-DEPENDENT SULFONATE DIOXYGENASE"/>
    <property type="match status" value="1"/>
</dbReference>
<dbReference type="AlphaFoldDB" id="A0A853FA47"/>
<name>A0A853FA47_9BURK</name>
<dbReference type="PANTHER" id="PTHR30468">
    <property type="entry name" value="ALPHA-KETOGLUTARATE-DEPENDENT SULFONATE DIOXYGENASE"/>
    <property type="match status" value="1"/>
</dbReference>
<reference evidence="7 8" key="1">
    <citation type="submission" date="2020-07" db="EMBL/GenBank/DDBJ databases">
        <title>Taxonomic revisions and descriptions of new bacterial species based on genomic comparisons in the high-G+C-content subgroup of the family Alcaligenaceae.</title>
        <authorList>
            <person name="Szabo A."/>
            <person name="Felfoldi T."/>
        </authorList>
    </citation>
    <scope>NUCLEOTIDE SEQUENCE [LARGE SCALE GENOMIC DNA]</scope>
    <source>
        <strain evidence="7 8">DSM 25264</strain>
    </source>
</reference>
<dbReference type="GO" id="GO:0005737">
    <property type="term" value="C:cytoplasm"/>
    <property type="evidence" value="ECO:0007669"/>
    <property type="project" value="TreeGrafter"/>
</dbReference>
<evidence type="ECO:0000256" key="2">
    <source>
        <dbReference type="ARBA" id="ARBA00022723"/>
    </source>
</evidence>
<dbReference type="InterPro" id="IPR003819">
    <property type="entry name" value="TauD/TfdA-like"/>
</dbReference>
<keyword evidence="8" id="KW-1185">Reference proteome</keyword>
<sequence>MGTHAGLDIRPLTGSCGAELFGIDIAQPLSDEAVKSIRQALLDYNVIFFREQSLTPEQHRSFTRRFGEVVVNPVYAHVEGYPDIMPVVKEPHDQYNIGDTWHTDMSYMQEPPLGSILYGREIPDYGGDTLFANMYLAYDTLPEPLKEMIDGRKAYHSDRYLTSRISERNAGRSTRLKSDADVKENLALHPMVRTHDETGRKCLYVNFPFTWQIEGMSREESLPLLHQLYEHAARPEFSCRFRWRKGSLAFWDNRCTMHYACNDYQGKRREMHRMTIAGTCPQ</sequence>
<dbReference type="GO" id="GO:0000908">
    <property type="term" value="F:taurine dioxygenase activity"/>
    <property type="evidence" value="ECO:0007669"/>
    <property type="project" value="TreeGrafter"/>
</dbReference>
<evidence type="ECO:0000313" key="8">
    <source>
        <dbReference type="Proteomes" id="UP000580517"/>
    </source>
</evidence>
<gene>
    <name evidence="7" type="ORF">H0A68_06370</name>
</gene>
<dbReference type="Proteomes" id="UP000580517">
    <property type="component" value="Unassembled WGS sequence"/>
</dbReference>
<keyword evidence="4" id="KW-0560">Oxidoreductase</keyword>
<organism evidence="7 8">
    <name type="scientific">Allopusillimonas soli</name>
    <dbReference type="NCBI Taxonomy" id="659016"/>
    <lineage>
        <taxon>Bacteria</taxon>
        <taxon>Pseudomonadati</taxon>
        <taxon>Pseudomonadota</taxon>
        <taxon>Betaproteobacteria</taxon>
        <taxon>Burkholderiales</taxon>
        <taxon>Alcaligenaceae</taxon>
        <taxon>Allopusillimonas</taxon>
    </lineage>
</organism>
<dbReference type="InterPro" id="IPR042098">
    <property type="entry name" value="TauD-like_sf"/>
</dbReference>
<accession>A0A853FA47</accession>
<dbReference type="GO" id="GO:0006790">
    <property type="term" value="P:sulfur compound metabolic process"/>
    <property type="evidence" value="ECO:0007669"/>
    <property type="project" value="TreeGrafter"/>
</dbReference>
<dbReference type="SUPFAM" id="SSF51197">
    <property type="entry name" value="Clavaminate synthase-like"/>
    <property type="match status" value="1"/>
</dbReference>
<comment type="caution">
    <text evidence="7">The sequence shown here is derived from an EMBL/GenBank/DDBJ whole genome shotgun (WGS) entry which is preliminary data.</text>
</comment>
<evidence type="ECO:0000256" key="1">
    <source>
        <dbReference type="ARBA" id="ARBA00005896"/>
    </source>
</evidence>
<dbReference type="Pfam" id="PF02668">
    <property type="entry name" value="TauD"/>
    <property type="match status" value="1"/>
</dbReference>
<dbReference type="GO" id="GO:0046872">
    <property type="term" value="F:metal ion binding"/>
    <property type="evidence" value="ECO:0007669"/>
    <property type="project" value="UniProtKB-KW"/>
</dbReference>
<keyword evidence="5" id="KW-0408">Iron</keyword>
<evidence type="ECO:0000259" key="6">
    <source>
        <dbReference type="Pfam" id="PF02668"/>
    </source>
</evidence>
<proteinExistence type="inferred from homology"/>